<keyword evidence="2" id="KW-1185">Reference proteome</keyword>
<gene>
    <name evidence="1" type="ORF">C7B77_27165</name>
</gene>
<dbReference type="EMBL" id="PVWO01000612">
    <property type="protein sequence ID" value="PSB41793.1"/>
    <property type="molecule type" value="Genomic_DNA"/>
</dbReference>
<evidence type="ECO:0000313" key="2">
    <source>
        <dbReference type="Proteomes" id="UP000238937"/>
    </source>
</evidence>
<reference evidence="1 2" key="1">
    <citation type="submission" date="2018-03" db="EMBL/GenBank/DDBJ databases">
        <title>The ancient ancestry and fast evolution of plastids.</title>
        <authorList>
            <person name="Moore K.R."/>
            <person name="Magnabosco C."/>
            <person name="Momper L."/>
            <person name="Gold D.A."/>
            <person name="Bosak T."/>
            <person name="Fournier G.P."/>
        </authorList>
    </citation>
    <scope>NUCLEOTIDE SEQUENCE [LARGE SCALE GENOMIC DNA]</scope>
    <source>
        <strain evidence="1 2">CCALA 037</strain>
    </source>
</reference>
<name>A0A2T1F9V4_9CYAN</name>
<accession>A0A2T1F9V4</accession>
<comment type="caution">
    <text evidence="1">The sequence shown here is derived from an EMBL/GenBank/DDBJ whole genome shotgun (WGS) entry which is preliminary data.</text>
</comment>
<evidence type="ECO:0000313" key="1">
    <source>
        <dbReference type="EMBL" id="PSB41793.1"/>
    </source>
</evidence>
<protein>
    <submittedName>
        <fullName evidence="1">Uncharacterized protein</fullName>
    </submittedName>
</protein>
<proteinExistence type="predicted"/>
<organism evidence="1 2">
    <name type="scientific">Chamaesiphon polymorphus CCALA 037</name>
    <dbReference type="NCBI Taxonomy" id="2107692"/>
    <lineage>
        <taxon>Bacteria</taxon>
        <taxon>Bacillati</taxon>
        <taxon>Cyanobacteriota</taxon>
        <taxon>Cyanophyceae</taxon>
        <taxon>Gomontiellales</taxon>
        <taxon>Chamaesiphonaceae</taxon>
        <taxon>Chamaesiphon</taxon>
    </lineage>
</organism>
<dbReference type="AlphaFoldDB" id="A0A2T1F9V4"/>
<dbReference type="Proteomes" id="UP000238937">
    <property type="component" value="Unassembled WGS sequence"/>
</dbReference>
<sequence>MTVSQSTVVVSTDADGGQVQSTTVSIDRADLTEPHILRVRGLANNNAPIRLQRIEVTMNGKLLRSIVNNSLELNLAPLMKTGRYEIEISSNSPGVDGTISVNFTGKNTNVTQRFSGTGTLKQTLVINVK</sequence>